<dbReference type="EMBL" id="QKWW01000130">
    <property type="protein sequence ID" value="PZT52098.1"/>
    <property type="molecule type" value="Genomic_DNA"/>
</dbReference>
<evidence type="ECO:0000256" key="8">
    <source>
        <dbReference type="ARBA" id="ARBA00079776"/>
    </source>
</evidence>
<dbReference type="PANTHER" id="PTHR45790">
    <property type="entry name" value="SIROHEME SYNTHASE-RELATED"/>
    <property type="match status" value="1"/>
</dbReference>
<dbReference type="Proteomes" id="UP000249204">
    <property type="component" value="Unassembled WGS sequence"/>
</dbReference>
<evidence type="ECO:0000313" key="11">
    <source>
        <dbReference type="EMBL" id="PZT52098.1"/>
    </source>
</evidence>
<keyword evidence="6" id="KW-0949">S-adenosyl-L-methionine</keyword>
<dbReference type="FunFam" id="3.30.950.10:FF:000001">
    <property type="entry name" value="Siroheme synthase"/>
    <property type="match status" value="1"/>
</dbReference>
<dbReference type="InterPro" id="IPR006366">
    <property type="entry name" value="CobA/CysG_C"/>
</dbReference>
<dbReference type="InterPro" id="IPR000878">
    <property type="entry name" value="4pyrrol_Mease"/>
</dbReference>
<reference evidence="11 12" key="1">
    <citation type="submission" date="2018-06" db="EMBL/GenBank/DDBJ databases">
        <title>Isolation of heavy metals resistant Paenibacillus silvae NC2 from Gold-Copper mine in ZiJin, China.</title>
        <authorList>
            <person name="Xu J."/>
            <person name="Mazhar H.S."/>
            <person name="Rensing C."/>
        </authorList>
    </citation>
    <scope>NUCLEOTIDE SEQUENCE [LARGE SCALE GENOMIC DNA]</scope>
    <source>
        <strain evidence="11 12">NC2</strain>
    </source>
</reference>
<dbReference type="SUPFAM" id="SSF53790">
    <property type="entry name" value="Tetrapyrrole methylase"/>
    <property type="match status" value="1"/>
</dbReference>
<protein>
    <recommendedName>
        <fullName evidence="3">Uroporphyrinogen-III C-methyltransferase</fullName>
        <ecNumber evidence="2">2.1.1.107</ecNumber>
    </recommendedName>
    <alternativeName>
        <fullName evidence="8">Uroporphyrinogen III methylase</fullName>
    </alternativeName>
</protein>
<organism evidence="11 12">
    <name type="scientific">Paenibacillus silvae</name>
    <dbReference type="NCBI Taxonomy" id="1325358"/>
    <lineage>
        <taxon>Bacteria</taxon>
        <taxon>Bacillati</taxon>
        <taxon>Bacillota</taxon>
        <taxon>Bacilli</taxon>
        <taxon>Bacillales</taxon>
        <taxon>Paenibacillaceae</taxon>
        <taxon>Paenibacillus</taxon>
    </lineage>
</organism>
<dbReference type="GO" id="GO:0004851">
    <property type="term" value="F:uroporphyrin-III C-methyltransferase activity"/>
    <property type="evidence" value="ECO:0007669"/>
    <property type="project" value="UniProtKB-EC"/>
</dbReference>
<evidence type="ECO:0000256" key="4">
    <source>
        <dbReference type="ARBA" id="ARBA00022603"/>
    </source>
</evidence>
<dbReference type="AlphaFoldDB" id="A0A2W6NAV8"/>
<dbReference type="EC" id="2.1.1.107" evidence="2"/>
<sequence length="266" mass="27869">MRPAAGESKVTNRGVVSIIGAGPGDPELITVKALKRIQAADVILYDRLVGDALLAEARENALCIYCGKAPGLHSMSQEMIGRILASHAAEGKQVVRLKGGDPFIFGRGGEEALVLASSGIPYEIIPGITSAVGASASSLIPLTHRGAASSFACVTGTGRDGCVSSVRWDLLAHSVDTLVIYMGISQLPQIQRELLLHGKSGHTPAALIERGTTAEERIVTGTLAELHTLAVTHHITNPALIMIGQCVLVREQLLQMQLTANASMTG</sequence>
<keyword evidence="5 9" id="KW-0808">Transferase</keyword>
<evidence type="ECO:0000256" key="7">
    <source>
        <dbReference type="ARBA" id="ARBA00023244"/>
    </source>
</evidence>
<dbReference type="Pfam" id="PF00590">
    <property type="entry name" value="TP_methylase"/>
    <property type="match status" value="1"/>
</dbReference>
<evidence type="ECO:0000256" key="6">
    <source>
        <dbReference type="ARBA" id="ARBA00022691"/>
    </source>
</evidence>
<dbReference type="InterPro" id="IPR035996">
    <property type="entry name" value="4pyrrol_Methylase_sf"/>
</dbReference>
<comment type="caution">
    <text evidence="11">The sequence shown here is derived from an EMBL/GenBank/DDBJ whole genome shotgun (WGS) entry which is preliminary data.</text>
</comment>
<dbReference type="FunFam" id="3.40.1010.10:FF:000001">
    <property type="entry name" value="Siroheme synthase"/>
    <property type="match status" value="1"/>
</dbReference>
<dbReference type="Gene3D" id="3.30.950.10">
    <property type="entry name" value="Methyltransferase, Cobalt-precorrin-4 Transmethylase, Domain 2"/>
    <property type="match status" value="1"/>
</dbReference>
<dbReference type="Gene3D" id="3.40.1010.10">
    <property type="entry name" value="Cobalt-precorrin-4 Transmethylase, Domain 1"/>
    <property type="match status" value="1"/>
</dbReference>
<evidence type="ECO:0000256" key="5">
    <source>
        <dbReference type="ARBA" id="ARBA00022679"/>
    </source>
</evidence>
<dbReference type="GO" id="GO:0019354">
    <property type="term" value="P:siroheme biosynthetic process"/>
    <property type="evidence" value="ECO:0007669"/>
    <property type="project" value="InterPro"/>
</dbReference>
<dbReference type="GO" id="GO:0032259">
    <property type="term" value="P:methylation"/>
    <property type="evidence" value="ECO:0007669"/>
    <property type="project" value="UniProtKB-KW"/>
</dbReference>
<dbReference type="PROSITE" id="PS00839">
    <property type="entry name" value="SUMT_1"/>
    <property type="match status" value="1"/>
</dbReference>
<evidence type="ECO:0000256" key="3">
    <source>
        <dbReference type="ARBA" id="ARBA00018323"/>
    </source>
</evidence>
<dbReference type="NCBIfam" id="TIGR01469">
    <property type="entry name" value="cobA_cysG_Cterm"/>
    <property type="match status" value="1"/>
</dbReference>
<dbReference type="RefSeq" id="WP_111273661.1">
    <property type="nucleotide sequence ID" value="NZ_QKWW01000130.1"/>
</dbReference>
<accession>A0A2W6NAV8</accession>
<proteinExistence type="inferred from homology"/>
<dbReference type="InterPro" id="IPR014777">
    <property type="entry name" value="4pyrrole_Mease_sub1"/>
</dbReference>
<dbReference type="CDD" id="cd11642">
    <property type="entry name" value="SUMT"/>
    <property type="match status" value="1"/>
</dbReference>
<dbReference type="PANTHER" id="PTHR45790:SF3">
    <property type="entry name" value="S-ADENOSYL-L-METHIONINE-DEPENDENT UROPORPHYRINOGEN III METHYLTRANSFERASE, CHLOROPLASTIC"/>
    <property type="match status" value="1"/>
</dbReference>
<dbReference type="PROSITE" id="PS00840">
    <property type="entry name" value="SUMT_2"/>
    <property type="match status" value="1"/>
</dbReference>
<evidence type="ECO:0000256" key="1">
    <source>
        <dbReference type="ARBA" id="ARBA00005879"/>
    </source>
</evidence>
<name>A0A2W6NAV8_9BACL</name>
<gene>
    <name evidence="11" type="primary">cobA</name>
    <name evidence="11" type="ORF">DN757_29175</name>
</gene>
<keyword evidence="4 9" id="KW-0489">Methyltransferase</keyword>
<evidence type="ECO:0000259" key="10">
    <source>
        <dbReference type="Pfam" id="PF00590"/>
    </source>
</evidence>
<evidence type="ECO:0000313" key="12">
    <source>
        <dbReference type="Proteomes" id="UP000249204"/>
    </source>
</evidence>
<dbReference type="InterPro" id="IPR014776">
    <property type="entry name" value="4pyrrole_Mease_sub2"/>
</dbReference>
<dbReference type="NCBIfam" id="NF004790">
    <property type="entry name" value="PRK06136.1"/>
    <property type="match status" value="1"/>
</dbReference>
<evidence type="ECO:0000256" key="9">
    <source>
        <dbReference type="RuleBase" id="RU003960"/>
    </source>
</evidence>
<evidence type="ECO:0000256" key="2">
    <source>
        <dbReference type="ARBA" id="ARBA00012162"/>
    </source>
</evidence>
<feature type="domain" description="Tetrapyrrole methylase" evidence="10">
    <location>
        <begin position="16"/>
        <end position="226"/>
    </location>
</feature>
<keyword evidence="7" id="KW-0627">Porphyrin biosynthesis</keyword>
<dbReference type="InterPro" id="IPR003043">
    <property type="entry name" value="Uropor_MeTrfase_CS"/>
</dbReference>
<dbReference type="InterPro" id="IPR050161">
    <property type="entry name" value="Siro_Cobalamin_biosynth"/>
</dbReference>
<comment type="similarity">
    <text evidence="1 9">Belongs to the precorrin methyltransferase family.</text>
</comment>